<protein>
    <recommendedName>
        <fullName evidence="3">Lipoprotein</fullName>
    </recommendedName>
</protein>
<reference evidence="2" key="1">
    <citation type="journal article" date="2019" name="Int. J. Syst. Evol. Microbiol.">
        <title>The Global Catalogue of Microorganisms (GCM) 10K type strain sequencing project: providing services to taxonomists for standard genome sequencing and annotation.</title>
        <authorList>
            <consortium name="The Broad Institute Genomics Platform"/>
            <consortium name="The Broad Institute Genome Sequencing Center for Infectious Disease"/>
            <person name="Wu L."/>
            <person name="Ma J."/>
        </authorList>
    </citation>
    <scope>NUCLEOTIDE SEQUENCE [LARGE SCALE GENOMIC DNA]</scope>
    <source>
        <strain evidence="2">JCM 17551</strain>
    </source>
</reference>
<accession>A0ABP7MR82</accession>
<gene>
    <name evidence="1" type="ORF">GCM10022277_26320</name>
</gene>
<dbReference type="PROSITE" id="PS51257">
    <property type="entry name" value="PROKAR_LIPOPROTEIN"/>
    <property type="match status" value="1"/>
</dbReference>
<evidence type="ECO:0000313" key="1">
    <source>
        <dbReference type="EMBL" id="GAA3928549.1"/>
    </source>
</evidence>
<sequence>MPRFYRFFCALSLVILFGCSESENSYEKKAPPISDETVTGGEVIHGGKLASQPLNRAGQAFVNQTATYGFMTKNSVTLPFKDKLTVWDNEHKKLKVFLSPESLSQEEIDRLTKGDVPFFVFSDKASPNQQIWQWFPFVVMEFRFKNDEVNTDNLTSIYVMGYGLEEQNHTDNINTYQDDQNRFEVLSFKQNELKISYQGAGDIMDSQYSWKLEI</sequence>
<dbReference type="RefSeq" id="WP_344799000.1">
    <property type="nucleotide sequence ID" value="NZ_BAABBN010000007.1"/>
</dbReference>
<name>A0ABP7MR82_9GAMM</name>
<evidence type="ECO:0000313" key="2">
    <source>
        <dbReference type="Proteomes" id="UP001501565"/>
    </source>
</evidence>
<organism evidence="1 2">
    <name type="scientific">Litoribacillus peritrichatus</name>
    <dbReference type="NCBI Taxonomy" id="718191"/>
    <lineage>
        <taxon>Bacteria</taxon>
        <taxon>Pseudomonadati</taxon>
        <taxon>Pseudomonadota</taxon>
        <taxon>Gammaproteobacteria</taxon>
        <taxon>Oceanospirillales</taxon>
        <taxon>Oceanospirillaceae</taxon>
        <taxon>Litoribacillus</taxon>
    </lineage>
</organism>
<comment type="caution">
    <text evidence="1">The sequence shown here is derived from an EMBL/GenBank/DDBJ whole genome shotgun (WGS) entry which is preliminary data.</text>
</comment>
<dbReference type="Proteomes" id="UP001501565">
    <property type="component" value="Unassembled WGS sequence"/>
</dbReference>
<dbReference type="EMBL" id="BAABBN010000007">
    <property type="protein sequence ID" value="GAA3928549.1"/>
    <property type="molecule type" value="Genomic_DNA"/>
</dbReference>
<keyword evidence="2" id="KW-1185">Reference proteome</keyword>
<evidence type="ECO:0008006" key="3">
    <source>
        <dbReference type="Google" id="ProtNLM"/>
    </source>
</evidence>
<proteinExistence type="predicted"/>